<keyword evidence="4" id="KW-0479">Metal-binding</keyword>
<comment type="catalytic activity">
    <reaction evidence="4">
        <text>alpha,alpha-trehalose 6-phosphate + H2O = alpha,alpha-trehalose + phosphate</text>
        <dbReference type="Rhea" id="RHEA:23420"/>
        <dbReference type="ChEBI" id="CHEBI:15377"/>
        <dbReference type="ChEBI" id="CHEBI:16551"/>
        <dbReference type="ChEBI" id="CHEBI:43474"/>
        <dbReference type="ChEBI" id="CHEBI:58429"/>
        <dbReference type="EC" id="3.1.3.12"/>
    </reaction>
</comment>
<evidence type="ECO:0000313" key="6">
    <source>
        <dbReference type="Proteomes" id="UP001369958"/>
    </source>
</evidence>
<accession>A0ABZ2I5W1</accession>
<dbReference type="RefSeq" id="WP_338609686.1">
    <property type="nucleotide sequence ID" value="NZ_CP146275.1"/>
</dbReference>
<dbReference type="CDD" id="cd01627">
    <property type="entry name" value="HAD_TPP"/>
    <property type="match status" value="1"/>
</dbReference>
<dbReference type="Proteomes" id="UP001369958">
    <property type="component" value="Chromosome"/>
</dbReference>
<evidence type="ECO:0000256" key="4">
    <source>
        <dbReference type="RuleBase" id="RU361117"/>
    </source>
</evidence>
<evidence type="ECO:0000256" key="1">
    <source>
        <dbReference type="ARBA" id="ARBA00005199"/>
    </source>
</evidence>
<dbReference type="NCBIfam" id="TIGR00685">
    <property type="entry name" value="T6PP"/>
    <property type="match status" value="1"/>
</dbReference>
<evidence type="ECO:0000256" key="3">
    <source>
        <dbReference type="ARBA" id="ARBA00022801"/>
    </source>
</evidence>
<dbReference type="InterPro" id="IPR006379">
    <property type="entry name" value="HAD-SF_hydro_IIB"/>
</dbReference>
<dbReference type="InterPro" id="IPR003337">
    <property type="entry name" value="Trehalose_PPase"/>
</dbReference>
<dbReference type="PANTHER" id="PTHR43768:SF3">
    <property type="entry name" value="TREHALOSE 6-PHOSPHATE PHOSPHATASE"/>
    <property type="match status" value="1"/>
</dbReference>
<dbReference type="Pfam" id="PF02358">
    <property type="entry name" value="Trehalose_PPase"/>
    <property type="match status" value="1"/>
</dbReference>
<dbReference type="Gene3D" id="3.30.70.1020">
    <property type="entry name" value="Trehalose-6-phosphate phosphatase related protein, domain 2"/>
    <property type="match status" value="1"/>
</dbReference>
<reference evidence="5 6" key="1">
    <citation type="submission" date="2024-02" db="EMBL/GenBank/DDBJ databases">
        <title>Complete genome sequence of Pelagibacterium nitratireducens ZH15.</title>
        <authorList>
            <person name="Zhao L.H."/>
        </authorList>
    </citation>
    <scope>NUCLEOTIDE SEQUENCE [LARGE SCALE GENOMIC DNA]</scope>
    <source>
        <strain evidence="5 6">ZH15</strain>
    </source>
</reference>
<sequence>MQNAVSAILSASSGPVAIFTDFDGTLVEIASHPDAVVVPEDLPIRIRTLYAALDGALAVVTGRSIAAIDGFLPSQAFSLTGSHGAEYRHNGEQQAPESHLVDDARTIADRVSDSLHGENGVLVEPKPTGVAVHYRAAPEKGAIASAALARALDGFPDFHAINGKKVVEARPKSANKGVALSRLMQVNPFVGRMPIFIGDDVTDEDGFAAAERLGGFGIRIGEESETLARFSLPDIATLYSYFDALIEREPNNTASNFADQGIQESRIR</sequence>
<keyword evidence="6" id="KW-1185">Reference proteome</keyword>
<dbReference type="PANTHER" id="PTHR43768">
    <property type="entry name" value="TREHALOSE 6-PHOSPHATE PHOSPHATASE"/>
    <property type="match status" value="1"/>
</dbReference>
<comment type="pathway">
    <text evidence="1 4">Glycan biosynthesis; trehalose biosynthesis.</text>
</comment>
<dbReference type="GO" id="GO:0004805">
    <property type="term" value="F:trehalose-phosphatase activity"/>
    <property type="evidence" value="ECO:0007669"/>
    <property type="project" value="UniProtKB-EC"/>
</dbReference>
<dbReference type="EMBL" id="CP146275">
    <property type="protein sequence ID" value="WWT33941.1"/>
    <property type="molecule type" value="Genomic_DNA"/>
</dbReference>
<comment type="cofactor">
    <cofactor evidence="4">
        <name>Mg(2+)</name>
        <dbReference type="ChEBI" id="CHEBI:18420"/>
    </cofactor>
</comment>
<dbReference type="EC" id="3.1.3.12" evidence="4"/>
<dbReference type="InterPro" id="IPR036412">
    <property type="entry name" value="HAD-like_sf"/>
</dbReference>
<dbReference type="SUPFAM" id="SSF56784">
    <property type="entry name" value="HAD-like"/>
    <property type="match status" value="1"/>
</dbReference>
<proteinExistence type="inferred from homology"/>
<name>A0ABZ2I5W1_9HYPH</name>
<evidence type="ECO:0000313" key="5">
    <source>
        <dbReference type="EMBL" id="WWT33941.1"/>
    </source>
</evidence>
<keyword evidence="3 4" id="KW-0378">Hydrolase</keyword>
<dbReference type="InterPro" id="IPR023214">
    <property type="entry name" value="HAD_sf"/>
</dbReference>
<comment type="similarity">
    <text evidence="2 4">Belongs to the trehalose phosphatase family.</text>
</comment>
<dbReference type="NCBIfam" id="TIGR01484">
    <property type="entry name" value="HAD-SF-IIB"/>
    <property type="match status" value="1"/>
</dbReference>
<organism evidence="5 6">
    <name type="scientific">Pelagibacterium nitratireducens</name>
    <dbReference type="NCBI Taxonomy" id="1046114"/>
    <lineage>
        <taxon>Bacteria</taxon>
        <taxon>Pseudomonadati</taxon>
        <taxon>Pseudomonadota</taxon>
        <taxon>Alphaproteobacteria</taxon>
        <taxon>Hyphomicrobiales</taxon>
        <taxon>Devosiaceae</taxon>
        <taxon>Pelagibacterium</taxon>
    </lineage>
</organism>
<keyword evidence="4" id="KW-0460">Magnesium</keyword>
<gene>
    <name evidence="5" type="primary">otsB</name>
    <name evidence="5" type="ORF">V6617_05635</name>
</gene>
<evidence type="ECO:0000256" key="2">
    <source>
        <dbReference type="ARBA" id="ARBA00008770"/>
    </source>
</evidence>
<dbReference type="InterPro" id="IPR044651">
    <property type="entry name" value="OTSB-like"/>
</dbReference>
<dbReference type="Gene3D" id="3.40.50.1000">
    <property type="entry name" value="HAD superfamily/HAD-like"/>
    <property type="match status" value="1"/>
</dbReference>
<comment type="function">
    <text evidence="4">Removes the phosphate from trehalose 6-phosphate to produce free trehalose.</text>
</comment>
<protein>
    <recommendedName>
        <fullName evidence="4">Trehalose 6-phosphate phosphatase</fullName>
        <ecNumber evidence="4">3.1.3.12</ecNumber>
    </recommendedName>
</protein>